<dbReference type="InterPro" id="IPR001387">
    <property type="entry name" value="Cro/C1-type_HTH"/>
</dbReference>
<dbReference type="CDD" id="cd00093">
    <property type="entry name" value="HTH_XRE"/>
    <property type="match status" value="1"/>
</dbReference>
<dbReference type="InterPro" id="IPR010982">
    <property type="entry name" value="Lambda_DNA-bd_dom_sf"/>
</dbReference>
<reference evidence="2" key="1">
    <citation type="submission" date="2022-01" db="EMBL/GenBank/DDBJ databases">
        <authorList>
            <person name="Wang Y."/>
        </authorList>
    </citation>
    <scope>NUCLEOTIDE SEQUENCE</scope>
    <source>
        <strain evidence="2">WB101</strain>
    </source>
</reference>
<evidence type="ECO:0000313" key="2">
    <source>
        <dbReference type="EMBL" id="MCG2589146.1"/>
    </source>
</evidence>
<dbReference type="RefSeq" id="WP_237854498.1">
    <property type="nucleotide sequence ID" value="NZ_JAKLWS010000013.1"/>
</dbReference>
<accession>A0ABS9KE95</accession>
<dbReference type="Proteomes" id="UP001165366">
    <property type="component" value="Unassembled WGS sequence"/>
</dbReference>
<sequence>MDKEKRKELEEKGFQIGSAAEFLGLTPEEEAFIEIRLELSSLIKSRRNKLGWTQQQLATAIGSSQSRIAKMEAGDSGITLDLMIKTLLKLGVSKQEIGKLLEGNLEMV</sequence>
<dbReference type="SUPFAM" id="SSF47413">
    <property type="entry name" value="lambda repressor-like DNA-binding domains"/>
    <property type="match status" value="1"/>
</dbReference>
<evidence type="ECO:0000313" key="3">
    <source>
        <dbReference type="Proteomes" id="UP001165366"/>
    </source>
</evidence>
<protein>
    <submittedName>
        <fullName evidence="2">Helix-turn-helix domain-containing protein</fullName>
    </submittedName>
</protein>
<name>A0ABS9KE95_9BACT</name>
<proteinExistence type="predicted"/>
<dbReference type="SMART" id="SM00530">
    <property type="entry name" value="HTH_XRE"/>
    <property type="match status" value="1"/>
</dbReference>
<keyword evidence="3" id="KW-1185">Reference proteome</keyword>
<evidence type="ECO:0000259" key="1">
    <source>
        <dbReference type="PROSITE" id="PS50943"/>
    </source>
</evidence>
<feature type="domain" description="HTH cro/C1-type" evidence="1">
    <location>
        <begin position="43"/>
        <end position="97"/>
    </location>
</feature>
<dbReference type="PROSITE" id="PS50943">
    <property type="entry name" value="HTH_CROC1"/>
    <property type="match status" value="1"/>
</dbReference>
<dbReference type="EMBL" id="JAKLWS010000013">
    <property type="protein sequence ID" value="MCG2589146.1"/>
    <property type="molecule type" value="Genomic_DNA"/>
</dbReference>
<dbReference type="Gene3D" id="1.10.260.40">
    <property type="entry name" value="lambda repressor-like DNA-binding domains"/>
    <property type="match status" value="1"/>
</dbReference>
<organism evidence="2 3">
    <name type="scientific">Rhodohalobacter sulfatireducens</name>
    <dbReference type="NCBI Taxonomy" id="2911366"/>
    <lineage>
        <taxon>Bacteria</taxon>
        <taxon>Pseudomonadati</taxon>
        <taxon>Balneolota</taxon>
        <taxon>Balneolia</taxon>
        <taxon>Balneolales</taxon>
        <taxon>Balneolaceae</taxon>
        <taxon>Rhodohalobacter</taxon>
    </lineage>
</organism>
<comment type="caution">
    <text evidence="2">The sequence shown here is derived from an EMBL/GenBank/DDBJ whole genome shotgun (WGS) entry which is preliminary data.</text>
</comment>
<dbReference type="Pfam" id="PF01381">
    <property type="entry name" value="HTH_3"/>
    <property type="match status" value="1"/>
</dbReference>
<gene>
    <name evidence="2" type="ORF">L6773_11250</name>
</gene>
<reference evidence="2" key="2">
    <citation type="submission" date="2024-05" db="EMBL/GenBank/DDBJ databases">
        <title>Rhodohalobacter halophilus gen. nov., sp. nov., a moderately halophilic member of the family Balneolaceae.</title>
        <authorList>
            <person name="Xia J."/>
        </authorList>
    </citation>
    <scope>NUCLEOTIDE SEQUENCE</scope>
    <source>
        <strain evidence="2">WB101</strain>
    </source>
</reference>